<feature type="modified residue" description="4-aspartylphosphate" evidence="6">
    <location>
        <position position="66"/>
    </location>
</feature>
<dbReference type="GO" id="GO:0006355">
    <property type="term" value="P:regulation of DNA-templated transcription"/>
    <property type="evidence" value="ECO:0007669"/>
    <property type="project" value="InterPro"/>
</dbReference>
<evidence type="ECO:0000256" key="4">
    <source>
        <dbReference type="ARBA" id="ARBA00023125"/>
    </source>
</evidence>
<protein>
    <submittedName>
        <fullName evidence="10">Two-component response regulator CseB</fullName>
    </submittedName>
</protein>
<dbReference type="EMBL" id="BAHD01000074">
    <property type="protein sequence ID" value="GAB97557.1"/>
    <property type="molecule type" value="Genomic_DNA"/>
</dbReference>
<dbReference type="Pfam" id="PF00486">
    <property type="entry name" value="Trans_reg_C"/>
    <property type="match status" value="1"/>
</dbReference>
<dbReference type="Gene3D" id="1.10.10.10">
    <property type="entry name" value="Winged helix-like DNA-binding domain superfamily/Winged helix DNA-binding domain"/>
    <property type="match status" value="1"/>
</dbReference>
<feature type="domain" description="Response regulatory" evidence="8">
    <location>
        <begin position="17"/>
        <end position="131"/>
    </location>
</feature>
<dbReference type="InterPro" id="IPR039420">
    <property type="entry name" value="WalR-like"/>
</dbReference>
<comment type="caution">
    <text evidence="10">The sequence shown here is derived from an EMBL/GenBank/DDBJ whole genome shotgun (WGS) entry which is preliminary data.</text>
</comment>
<dbReference type="Proteomes" id="UP000008366">
    <property type="component" value="Unassembled WGS sequence"/>
</dbReference>
<keyword evidence="2" id="KW-0902">Two-component regulatory system</keyword>
<gene>
    <name evidence="10" type="primary">cseB</name>
    <name evidence="10" type="ORF">KILIM_074_00060</name>
</gene>
<dbReference type="Gene3D" id="3.40.50.2300">
    <property type="match status" value="1"/>
</dbReference>
<proteinExistence type="predicted"/>
<dbReference type="GO" id="GO:0000156">
    <property type="term" value="F:phosphorelay response regulator activity"/>
    <property type="evidence" value="ECO:0007669"/>
    <property type="project" value="TreeGrafter"/>
</dbReference>
<keyword evidence="1 6" id="KW-0597">Phosphoprotein</keyword>
<keyword evidence="11" id="KW-1185">Reference proteome</keyword>
<evidence type="ECO:0000256" key="6">
    <source>
        <dbReference type="PROSITE-ProRule" id="PRU00169"/>
    </source>
</evidence>
<dbReference type="InterPro" id="IPR036388">
    <property type="entry name" value="WH-like_DNA-bd_sf"/>
</dbReference>
<evidence type="ECO:0000256" key="1">
    <source>
        <dbReference type="ARBA" id="ARBA00022553"/>
    </source>
</evidence>
<evidence type="ECO:0000313" key="11">
    <source>
        <dbReference type="Proteomes" id="UP000008366"/>
    </source>
</evidence>
<dbReference type="PROSITE" id="PS50110">
    <property type="entry name" value="RESPONSE_REGULATORY"/>
    <property type="match status" value="1"/>
</dbReference>
<dbReference type="SMART" id="SM00448">
    <property type="entry name" value="REC"/>
    <property type="match status" value="1"/>
</dbReference>
<dbReference type="Gene3D" id="6.10.250.690">
    <property type="match status" value="1"/>
</dbReference>
<dbReference type="GO" id="GO:0005829">
    <property type="term" value="C:cytosol"/>
    <property type="evidence" value="ECO:0007669"/>
    <property type="project" value="TreeGrafter"/>
</dbReference>
<keyword evidence="3" id="KW-0805">Transcription regulation</keyword>
<evidence type="ECO:0000256" key="2">
    <source>
        <dbReference type="ARBA" id="ARBA00023012"/>
    </source>
</evidence>
<dbReference type="CDD" id="cd17574">
    <property type="entry name" value="REC_OmpR"/>
    <property type="match status" value="1"/>
</dbReference>
<dbReference type="eggNOG" id="COG0745">
    <property type="taxonomic scope" value="Bacteria"/>
</dbReference>
<evidence type="ECO:0000256" key="5">
    <source>
        <dbReference type="ARBA" id="ARBA00023163"/>
    </source>
</evidence>
<dbReference type="STRING" id="1184609.KILIM_074_00060"/>
<dbReference type="Pfam" id="PF00072">
    <property type="entry name" value="Response_reg"/>
    <property type="match status" value="1"/>
</dbReference>
<evidence type="ECO:0000259" key="9">
    <source>
        <dbReference type="PROSITE" id="PS51755"/>
    </source>
</evidence>
<dbReference type="InterPro" id="IPR011006">
    <property type="entry name" value="CheY-like_superfamily"/>
</dbReference>
<dbReference type="InterPro" id="IPR001789">
    <property type="entry name" value="Sig_transdc_resp-reg_receiver"/>
</dbReference>
<evidence type="ECO:0000259" key="8">
    <source>
        <dbReference type="PROSITE" id="PS50110"/>
    </source>
</evidence>
<sequence length="235" mass="25855">MSAEDRSGAGGPQDGPLVLLVEDDETLRVTTRLVLERHGFRVATAFDGINGLEQLEAVGPDVLVVDVVMPRMDGITFVRRARERQPDVPAVVLTARDLPHDQLAGFEAGADDYVVKPFDGDVLAARLRAVLRRGRPEQPESADVLVGDLRIDRPGMVVHRDGERVTLSSTEFRLLEAFLDHIGRVLSRIQLLEIVWGDAAWGDPHVVEVTVQRLRAKIGPGHIETVRGAGYKLVR</sequence>
<keyword evidence="4 7" id="KW-0238">DNA-binding</keyword>
<evidence type="ECO:0000256" key="7">
    <source>
        <dbReference type="PROSITE-ProRule" id="PRU01091"/>
    </source>
</evidence>
<evidence type="ECO:0000313" key="10">
    <source>
        <dbReference type="EMBL" id="GAB97557.1"/>
    </source>
</evidence>
<dbReference type="AlphaFoldDB" id="K6WZL1"/>
<dbReference type="PANTHER" id="PTHR48111">
    <property type="entry name" value="REGULATOR OF RPOS"/>
    <property type="match status" value="1"/>
</dbReference>
<accession>K6WZL1</accession>
<dbReference type="GO" id="GO:0032993">
    <property type="term" value="C:protein-DNA complex"/>
    <property type="evidence" value="ECO:0007669"/>
    <property type="project" value="TreeGrafter"/>
</dbReference>
<dbReference type="CDD" id="cd00383">
    <property type="entry name" value="trans_reg_C"/>
    <property type="match status" value="1"/>
</dbReference>
<keyword evidence="5" id="KW-0804">Transcription</keyword>
<dbReference type="SUPFAM" id="SSF52172">
    <property type="entry name" value="CheY-like"/>
    <property type="match status" value="1"/>
</dbReference>
<dbReference type="PANTHER" id="PTHR48111:SF21">
    <property type="entry name" value="DNA-BINDING DUAL MASTER TRANSCRIPTIONAL REGULATOR RPAA"/>
    <property type="match status" value="1"/>
</dbReference>
<feature type="DNA-binding region" description="OmpR/PhoB-type" evidence="7">
    <location>
        <begin position="141"/>
        <end position="235"/>
    </location>
</feature>
<dbReference type="RefSeq" id="WP_006594089.1">
    <property type="nucleotide sequence ID" value="NZ_BAHD01000074.1"/>
</dbReference>
<reference evidence="10 11" key="1">
    <citation type="submission" date="2012-08" db="EMBL/GenBank/DDBJ databases">
        <title>Whole genome shotgun sequence of Kineosphaera limosa NBRC 100340.</title>
        <authorList>
            <person name="Yoshida I."/>
            <person name="Isaki S."/>
            <person name="Hosoyama A."/>
            <person name="Tsuchikane K."/>
            <person name="Katsumata H."/>
            <person name="Ando Y."/>
            <person name="Ohji S."/>
            <person name="Hamada M."/>
            <person name="Tamura T."/>
            <person name="Yamazoe A."/>
            <person name="Yamazaki S."/>
            <person name="Fujita N."/>
        </authorList>
    </citation>
    <scope>NUCLEOTIDE SEQUENCE [LARGE SCALE GENOMIC DNA]</scope>
    <source>
        <strain evidence="10 11">NBRC 100340</strain>
    </source>
</reference>
<dbReference type="InterPro" id="IPR001867">
    <property type="entry name" value="OmpR/PhoB-type_DNA-bd"/>
</dbReference>
<dbReference type="SUPFAM" id="SSF46894">
    <property type="entry name" value="C-terminal effector domain of the bipartite response regulators"/>
    <property type="match status" value="1"/>
</dbReference>
<dbReference type="GO" id="GO:0000976">
    <property type="term" value="F:transcription cis-regulatory region binding"/>
    <property type="evidence" value="ECO:0007669"/>
    <property type="project" value="TreeGrafter"/>
</dbReference>
<evidence type="ECO:0000256" key="3">
    <source>
        <dbReference type="ARBA" id="ARBA00023015"/>
    </source>
</evidence>
<organism evidence="10 11">
    <name type="scientific">Kineosphaera limosa NBRC 100340</name>
    <dbReference type="NCBI Taxonomy" id="1184609"/>
    <lineage>
        <taxon>Bacteria</taxon>
        <taxon>Bacillati</taxon>
        <taxon>Actinomycetota</taxon>
        <taxon>Actinomycetes</taxon>
        <taxon>Micrococcales</taxon>
        <taxon>Dermatophilaceae</taxon>
        <taxon>Kineosphaera</taxon>
    </lineage>
</organism>
<dbReference type="OrthoDB" id="5511894at2"/>
<feature type="domain" description="OmpR/PhoB-type" evidence="9">
    <location>
        <begin position="141"/>
        <end position="235"/>
    </location>
</feature>
<dbReference type="InterPro" id="IPR016032">
    <property type="entry name" value="Sig_transdc_resp-reg_C-effctor"/>
</dbReference>
<dbReference type="SMART" id="SM00862">
    <property type="entry name" value="Trans_reg_C"/>
    <property type="match status" value="1"/>
</dbReference>
<dbReference type="PROSITE" id="PS51755">
    <property type="entry name" value="OMPR_PHOB"/>
    <property type="match status" value="1"/>
</dbReference>
<name>K6WZL1_9MICO</name>